<dbReference type="Proteomes" id="UP000639859">
    <property type="component" value="Unassembled WGS sequence"/>
</dbReference>
<name>A0ABS0SS54_9CAUL</name>
<comment type="caution">
    <text evidence="1">The sequence shown here is derived from an EMBL/GenBank/DDBJ whole genome shotgun (WGS) entry which is preliminary data.</text>
</comment>
<evidence type="ECO:0000313" key="2">
    <source>
        <dbReference type="Proteomes" id="UP000639859"/>
    </source>
</evidence>
<protein>
    <submittedName>
        <fullName evidence="1">Uncharacterized protein</fullName>
    </submittedName>
</protein>
<dbReference type="RefSeq" id="WP_198574285.1">
    <property type="nucleotide sequence ID" value="NZ_JADWOX010000001.1"/>
</dbReference>
<proteinExistence type="predicted"/>
<keyword evidence="2" id="KW-1185">Reference proteome</keyword>
<dbReference type="EMBL" id="JADWOX010000001">
    <property type="protein sequence ID" value="MBI1682329.1"/>
    <property type="molecule type" value="Genomic_DNA"/>
</dbReference>
<gene>
    <name evidence="1" type="ORF">I4Q42_01460</name>
</gene>
<organism evidence="1 2">
    <name type="scientific">Caulobacter hibisci</name>
    <dbReference type="NCBI Taxonomy" id="2035993"/>
    <lineage>
        <taxon>Bacteria</taxon>
        <taxon>Pseudomonadati</taxon>
        <taxon>Pseudomonadota</taxon>
        <taxon>Alphaproteobacteria</taxon>
        <taxon>Caulobacterales</taxon>
        <taxon>Caulobacteraceae</taxon>
        <taxon>Caulobacter</taxon>
    </lineage>
</organism>
<accession>A0ABS0SS54</accession>
<reference evidence="1 2" key="1">
    <citation type="submission" date="2020-11" db="EMBL/GenBank/DDBJ databases">
        <title>genome sequence of strain KACC 18849.</title>
        <authorList>
            <person name="Gao J."/>
            <person name="Zhang X."/>
        </authorList>
    </citation>
    <scope>NUCLEOTIDE SEQUENCE [LARGE SCALE GENOMIC DNA]</scope>
    <source>
        <strain evidence="1 2">KACC 18849</strain>
    </source>
</reference>
<evidence type="ECO:0000313" key="1">
    <source>
        <dbReference type="EMBL" id="MBI1682329.1"/>
    </source>
</evidence>
<sequence length="65" mass="7559">MSADIETVQTVNPDRWEELGDFVTALFEWGCEDPNDIADEVKRFLVSDDGLWRYRDLEQQPIGRA</sequence>